<evidence type="ECO:0000256" key="1">
    <source>
        <dbReference type="SAM" id="Coils"/>
    </source>
</evidence>
<proteinExistence type="predicted"/>
<reference evidence="2 3" key="1">
    <citation type="submission" date="2017-05" db="EMBL/GenBank/DDBJ databases">
        <authorList>
            <person name="Varghese N."/>
            <person name="Submissions S."/>
        </authorList>
    </citation>
    <scope>NUCLEOTIDE SEQUENCE [LARGE SCALE GENOMIC DNA]</scope>
    <source>
        <strain evidence="2 3">DSM 21342</strain>
    </source>
</reference>
<feature type="coiled-coil region" evidence="1">
    <location>
        <begin position="293"/>
        <end position="320"/>
    </location>
</feature>
<protein>
    <recommendedName>
        <fullName evidence="4">Aminoglycoside phosphotransferase domain-containing protein</fullName>
    </recommendedName>
</protein>
<organism evidence="2 3">
    <name type="scientific">Solitalea koreensis</name>
    <dbReference type="NCBI Taxonomy" id="543615"/>
    <lineage>
        <taxon>Bacteria</taxon>
        <taxon>Pseudomonadati</taxon>
        <taxon>Bacteroidota</taxon>
        <taxon>Sphingobacteriia</taxon>
        <taxon>Sphingobacteriales</taxon>
        <taxon>Sphingobacteriaceae</taxon>
        <taxon>Solitalea</taxon>
    </lineage>
</organism>
<dbReference type="InterPro" id="IPR052732">
    <property type="entry name" value="Cell-binding_unc_protein"/>
</dbReference>
<sequence length="337" mass="39620">MEKQEINKLISAGKFLNVCDHPELVETHISWVILCNRFVYKVKQPMKYSFLDFSTLKKRKYFCEKELKLNQRLTENMYLDIQPVRQSPEGINLGLNEGEIIDYAVRMRRMDEKKQMDVLLSKNKVSGSDIQNIAQQIAAFHLNACCIYKKEVRNIQKKFNALAEQKSYLYEHLGAESRDIIDKAVEVNMNFIGKHNDLLLARLRLGFFRDVHGDLHSRNIFLLPEPVIFDCIEFNDDYRQIDVLNEVAFLCMDLEAFGRPDLSKLFIKTYNNLFPCMQTKEEKSLFIYYKCYRANVRAKVNSLRSKNADNEQRKKALAETEKYLRLMDSYVSMLLAE</sequence>
<dbReference type="EMBL" id="FXSZ01000006">
    <property type="protein sequence ID" value="SMO69793.1"/>
    <property type="molecule type" value="Genomic_DNA"/>
</dbReference>
<evidence type="ECO:0000313" key="3">
    <source>
        <dbReference type="Proteomes" id="UP000315971"/>
    </source>
</evidence>
<accession>A0A521DDR7</accession>
<dbReference type="Proteomes" id="UP000315971">
    <property type="component" value="Unassembled WGS sequence"/>
</dbReference>
<dbReference type="OrthoDB" id="9810277at2"/>
<dbReference type="RefSeq" id="WP_142604174.1">
    <property type="nucleotide sequence ID" value="NZ_FXSZ01000006.1"/>
</dbReference>
<keyword evidence="3" id="KW-1185">Reference proteome</keyword>
<name>A0A521DDR7_9SPHI</name>
<dbReference type="SUPFAM" id="SSF56112">
    <property type="entry name" value="Protein kinase-like (PK-like)"/>
    <property type="match status" value="1"/>
</dbReference>
<dbReference type="PANTHER" id="PTHR43883:SF1">
    <property type="entry name" value="GLUCONOKINASE"/>
    <property type="match status" value="1"/>
</dbReference>
<dbReference type="AlphaFoldDB" id="A0A521DDR7"/>
<gene>
    <name evidence="2" type="ORF">SAMN06265350_106221</name>
</gene>
<evidence type="ECO:0000313" key="2">
    <source>
        <dbReference type="EMBL" id="SMO69793.1"/>
    </source>
</evidence>
<dbReference type="PANTHER" id="PTHR43883">
    <property type="entry name" value="SLR0207 PROTEIN"/>
    <property type="match status" value="1"/>
</dbReference>
<keyword evidence="1" id="KW-0175">Coiled coil</keyword>
<dbReference type="InterPro" id="IPR011009">
    <property type="entry name" value="Kinase-like_dom_sf"/>
</dbReference>
<evidence type="ECO:0008006" key="4">
    <source>
        <dbReference type="Google" id="ProtNLM"/>
    </source>
</evidence>